<evidence type="ECO:0000313" key="11">
    <source>
        <dbReference type="Proteomes" id="UP000007718"/>
    </source>
</evidence>
<dbReference type="InterPro" id="IPR011701">
    <property type="entry name" value="MFS"/>
</dbReference>
<evidence type="ECO:0000256" key="7">
    <source>
        <dbReference type="SAM" id="MobiDB-lite"/>
    </source>
</evidence>
<feature type="domain" description="Major facilitator superfamily (MFS) profile" evidence="9">
    <location>
        <begin position="31"/>
        <end position="481"/>
    </location>
</feature>
<keyword evidence="3" id="KW-1003">Cell membrane</keyword>
<evidence type="ECO:0000256" key="6">
    <source>
        <dbReference type="ARBA" id="ARBA00023136"/>
    </source>
</evidence>
<feature type="transmembrane region" description="Helical" evidence="8">
    <location>
        <begin position="296"/>
        <end position="319"/>
    </location>
</feature>
<feature type="transmembrane region" description="Helical" evidence="8">
    <location>
        <begin position="164"/>
        <end position="186"/>
    </location>
</feature>
<feature type="transmembrane region" description="Helical" evidence="8">
    <location>
        <begin position="649"/>
        <end position="670"/>
    </location>
</feature>
<keyword evidence="2" id="KW-0813">Transport</keyword>
<feature type="transmembrane region" description="Helical" evidence="8">
    <location>
        <begin position="225"/>
        <end position="246"/>
    </location>
</feature>
<evidence type="ECO:0000256" key="2">
    <source>
        <dbReference type="ARBA" id="ARBA00022448"/>
    </source>
</evidence>
<proteinExistence type="predicted"/>
<keyword evidence="6 8" id="KW-0472">Membrane</keyword>
<evidence type="ECO:0000256" key="4">
    <source>
        <dbReference type="ARBA" id="ARBA00022692"/>
    </source>
</evidence>
<evidence type="ECO:0000259" key="9">
    <source>
        <dbReference type="PROSITE" id="PS50850"/>
    </source>
</evidence>
<dbReference type="InterPro" id="IPR020846">
    <property type="entry name" value="MFS_dom"/>
</dbReference>
<geneLocation type="plasmid" evidence="10 11">
    <name>pDEIPR01</name>
</geneLocation>
<dbReference type="Gene3D" id="1.20.1720.10">
    <property type="entry name" value="Multidrug resistance protein D"/>
    <property type="match status" value="1"/>
</dbReference>
<dbReference type="GO" id="GO:0005886">
    <property type="term" value="C:plasma membrane"/>
    <property type="evidence" value="ECO:0007669"/>
    <property type="project" value="UniProtKB-SubCell"/>
</dbReference>
<dbReference type="CDD" id="cd17502">
    <property type="entry name" value="MFS_Azr1_MDR_like"/>
    <property type="match status" value="1"/>
</dbReference>
<dbReference type="PROSITE" id="PS50850">
    <property type="entry name" value="MFS"/>
    <property type="match status" value="1"/>
</dbReference>
<keyword evidence="10" id="KW-0614">Plasmid</keyword>
<evidence type="ECO:0000256" key="5">
    <source>
        <dbReference type="ARBA" id="ARBA00022989"/>
    </source>
</evidence>
<dbReference type="GO" id="GO:0022857">
    <property type="term" value="F:transmembrane transporter activity"/>
    <property type="evidence" value="ECO:0007669"/>
    <property type="project" value="InterPro"/>
</dbReference>
<feature type="region of interest" description="Disordered" evidence="7">
    <location>
        <begin position="1"/>
        <end position="24"/>
    </location>
</feature>
<dbReference type="Proteomes" id="UP000007718">
    <property type="component" value="Plasmid pDEIPR01"/>
</dbReference>
<dbReference type="SUPFAM" id="SSF103473">
    <property type="entry name" value="MFS general substrate transporter"/>
    <property type="match status" value="1"/>
</dbReference>
<name>F0RQ48_DEIPM</name>
<protein>
    <submittedName>
        <fullName evidence="10">Major facilitator superfamily MFS_1</fullName>
    </submittedName>
</protein>
<keyword evidence="11" id="KW-1185">Reference proteome</keyword>
<feature type="transmembrane region" description="Helical" evidence="8">
    <location>
        <begin position="65"/>
        <end position="84"/>
    </location>
</feature>
<feature type="compositionally biased region" description="Polar residues" evidence="7">
    <location>
        <begin position="1"/>
        <end position="10"/>
    </location>
</feature>
<feature type="transmembrane region" description="Helical" evidence="8">
    <location>
        <begin position="192"/>
        <end position="213"/>
    </location>
</feature>
<feature type="transmembrane region" description="Helical" evidence="8">
    <location>
        <begin position="131"/>
        <end position="152"/>
    </location>
</feature>
<evidence type="ECO:0000256" key="8">
    <source>
        <dbReference type="SAM" id="Phobius"/>
    </source>
</evidence>
<dbReference type="InterPro" id="IPR036259">
    <property type="entry name" value="MFS_trans_sf"/>
</dbReference>
<keyword evidence="4 8" id="KW-0812">Transmembrane</keyword>
<evidence type="ECO:0000256" key="1">
    <source>
        <dbReference type="ARBA" id="ARBA00004651"/>
    </source>
</evidence>
<accession>F0RQ48</accession>
<keyword evidence="5 8" id="KW-1133">Transmembrane helix</keyword>
<feature type="transmembrane region" description="Helical" evidence="8">
    <location>
        <begin position="331"/>
        <end position="353"/>
    </location>
</feature>
<dbReference type="FunFam" id="1.20.1720.10:FF:000004">
    <property type="entry name" value="EmrB/QacA family drug resistance transporter"/>
    <property type="match status" value="1"/>
</dbReference>
<feature type="transmembrane region" description="Helical" evidence="8">
    <location>
        <begin position="258"/>
        <end position="275"/>
    </location>
</feature>
<organism evidence="10 11">
    <name type="scientific">Deinococcus proteolyticus (strain ATCC 35074 / DSM 20540 / JCM 6276 / NBRC 101906 / NCIMB 13154 / VKM Ac-1939 / CCM 2703 / MRP)</name>
    <dbReference type="NCBI Taxonomy" id="693977"/>
    <lineage>
        <taxon>Bacteria</taxon>
        <taxon>Thermotogati</taxon>
        <taxon>Deinococcota</taxon>
        <taxon>Deinococci</taxon>
        <taxon>Deinococcales</taxon>
        <taxon>Deinococcaceae</taxon>
        <taxon>Deinococcus</taxon>
    </lineage>
</organism>
<dbReference type="AlphaFoldDB" id="F0RQ48"/>
<feature type="transmembrane region" description="Helical" evidence="8">
    <location>
        <begin position="360"/>
        <end position="376"/>
    </location>
</feature>
<dbReference type="EMBL" id="CP002537">
    <property type="protein sequence ID" value="ADY27250.1"/>
    <property type="molecule type" value="Genomic_DNA"/>
</dbReference>
<evidence type="ECO:0000313" key="10">
    <source>
        <dbReference type="EMBL" id="ADY27250.1"/>
    </source>
</evidence>
<evidence type="ECO:0000256" key="3">
    <source>
        <dbReference type="ARBA" id="ARBA00022475"/>
    </source>
</evidence>
<dbReference type="PANTHER" id="PTHR23501:SF197">
    <property type="entry name" value="COMD"/>
    <property type="match status" value="1"/>
</dbReference>
<dbReference type="OrthoDB" id="52797at2"/>
<dbReference type="Gene3D" id="1.20.1250.20">
    <property type="entry name" value="MFS general substrate transporter like domains"/>
    <property type="match status" value="1"/>
</dbReference>
<reference evidence="10 11" key="1">
    <citation type="submission" date="2011-02" db="EMBL/GenBank/DDBJ databases">
        <title>The complete sequence of plasmid1 of Deinococcus proteolyticus DSM 20540.</title>
        <authorList>
            <consortium name="US DOE Joint Genome Institute (JGI-PGF)"/>
            <person name="Lucas S."/>
            <person name="Copeland A."/>
            <person name="Lapidus A."/>
            <person name="Bruce D."/>
            <person name="Goodwin L."/>
            <person name="Pitluck S."/>
            <person name="Kyrpides N."/>
            <person name="Mavromatis K."/>
            <person name="Pagani I."/>
            <person name="Ivanova N."/>
            <person name="Ovchinnikova G."/>
            <person name="Zeytun A."/>
            <person name="Detter J.C."/>
            <person name="Han C."/>
            <person name="Land M."/>
            <person name="Hauser L."/>
            <person name="Markowitz V."/>
            <person name="Cheng J.-F."/>
            <person name="Hugenholtz P."/>
            <person name="Woyke T."/>
            <person name="Wu D."/>
            <person name="Pukall R."/>
            <person name="Steenblock K."/>
            <person name="Brambilla E."/>
            <person name="Klenk H.-P."/>
            <person name="Eisen J.A."/>
        </authorList>
    </citation>
    <scope>NUCLEOTIDE SEQUENCE [LARGE SCALE GENOMIC DNA]</scope>
    <source>
        <strain evidence="11">ATCC 35074 / DSM 20540 / JCM 6276 / NBRC 101906 / NCIMB 13154 / VKM Ac-1939 / CCM 2703 / MRP</strain>
        <plasmid evidence="11">Plasmid pDEIPR01</plasmid>
    </source>
</reference>
<dbReference type="Pfam" id="PF07690">
    <property type="entry name" value="MFS_1"/>
    <property type="match status" value="1"/>
</dbReference>
<dbReference type="HOGENOM" id="CLU_000960_2_5_0"/>
<gene>
    <name evidence="10" type="ordered locus">Deipr_2120</name>
</gene>
<feature type="transmembrane region" description="Helical" evidence="8">
    <location>
        <begin position="96"/>
        <end position="119"/>
    </location>
</feature>
<sequence>MTTLSKTPSGPDSVPAPDTQPHYTDAERKTTLTGLMVVFLLAALSQTIVGTAMPRIIEDLQGFSLYAWVTTAYLLASTVMVPIYGKLSDLYGRKPILIFGIVVFLLGSALSGLAGEPWLGHFLGGGMNQLIAARAVAGFGGAALFTITFTILADMFDPAERAKFGGLFGAIFGLSAVVGPVVGGFLTDALSWRWTFFVNLPLGLFALFLIASRMPRIGHRTGGKIDFLGALFILGATIPLLLALTWGGVTYPWDSPTILGLLGGALVSLLAFLFAESRASDPIIPLGLFRVPMFSIGNLAAFVVGMAFFGVVMFLPLYMQMVLGVSPTASGMSMLPLMAGLMGSSILAGNIVAKNGAYKPWMIGGGLLLMLGLWTLTGLQADTTLPELYWRMFLVGLGLGPAQSLFTLAIQNAVSVRELGVATSSSQFFRQIGSTIGAALFGTLLMNNLHTELPKHLPAIPGAEVNAANMDLGALRAAGSGQGGPGEKIKAAFAEQYTLIEKALDGDQAAAQAVAANPQMPNELKTLVGGGLRAQVHDKLSTQAAAIKAALSQGEAGRQALLNNAETPQALKTQLQALPAQALATPQGASAVAAQVSQGVLAQEDAAYEQAKTQALASIKTKLDEQGTRLADEVNTGLKEGFTAAMTRMFGSAIWIAALAFLITLFVPVLPLVSRRTSQGNAAAEEVEAVKS</sequence>
<feature type="transmembrane region" description="Helical" evidence="8">
    <location>
        <begin position="32"/>
        <end position="53"/>
    </location>
</feature>
<dbReference type="KEGG" id="dpt:Deipr_2120"/>
<feature type="transmembrane region" description="Helical" evidence="8">
    <location>
        <begin position="388"/>
        <end position="410"/>
    </location>
</feature>
<dbReference type="PANTHER" id="PTHR23501">
    <property type="entry name" value="MAJOR FACILITATOR SUPERFAMILY"/>
    <property type="match status" value="1"/>
</dbReference>
<comment type="subcellular location">
    <subcellularLocation>
        <location evidence="1">Cell membrane</location>
        <topology evidence="1">Multi-pass membrane protein</topology>
    </subcellularLocation>
</comment>
<dbReference type="RefSeq" id="WP_013622982.1">
    <property type="nucleotide sequence ID" value="NC_015169.1"/>
</dbReference>